<keyword evidence="3" id="KW-0804">Transcription</keyword>
<feature type="domain" description="SGF29 C-terminal" evidence="7">
    <location>
        <begin position="1144"/>
        <end position="1307"/>
    </location>
</feature>
<accession>B5YLR1</accession>
<dbReference type="GeneID" id="7442967"/>
<feature type="compositionally biased region" description="Polar residues" evidence="5">
    <location>
        <begin position="50"/>
        <end position="63"/>
    </location>
</feature>
<evidence type="ECO:0000256" key="2">
    <source>
        <dbReference type="ARBA" id="ARBA00023015"/>
    </source>
</evidence>
<dbReference type="InParanoid" id="B5YLR1"/>
<feature type="compositionally biased region" description="Gly residues" evidence="5">
    <location>
        <begin position="421"/>
        <end position="431"/>
    </location>
</feature>
<feature type="region of interest" description="Disordered" evidence="5">
    <location>
        <begin position="912"/>
        <end position="939"/>
    </location>
</feature>
<dbReference type="InterPro" id="IPR010750">
    <property type="entry name" value="SGF29_tudor-like_dom"/>
</dbReference>
<feature type="compositionally biased region" description="Low complexity" evidence="5">
    <location>
        <begin position="1045"/>
        <end position="1061"/>
    </location>
</feature>
<feature type="compositionally biased region" description="Low complexity" evidence="5">
    <location>
        <begin position="432"/>
        <end position="442"/>
    </location>
</feature>
<feature type="region of interest" description="Disordered" evidence="5">
    <location>
        <begin position="550"/>
        <end position="601"/>
    </location>
</feature>
<dbReference type="Pfam" id="PF07039">
    <property type="entry name" value="SGF29_Tudor"/>
    <property type="match status" value="1"/>
</dbReference>
<keyword evidence="6" id="KW-1133">Transmembrane helix</keyword>
<gene>
    <name evidence="8" type="ORF">THAPS_25356</name>
</gene>
<dbReference type="InterPro" id="IPR037802">
    <property type="entry name" value="SGF29"/>
</dbReference>
<evidence type="ECO:0000313" key="8">
    <source>
        <dbReference type="EMBL" id="ACI64277.1"/>
    </source>
</evidence>
<sequence length="1399" mass="152001">MSNAAVGPLDCCFRRQRRPTLPFKLQFVIMIVVILIIAGQRQRQQRGQKTAVTGSLQPTIDATMSNSNNNNNMMMPGMDGGGNQNAQQNQMPPNGSPAARHQQSQPSQQHNMMNQSMGLPPNLVNANIVMGGSNVMGTNNAPGISVGVSMNNVNGVGVNGGIPGTGGMNFNMMNMQNLSNINRNLLMSQQQAVQAAAMARQAALNGGMGDMNGMQGSGGGGGQGRVPIHVPQGQMQNGQQQMQPNQMQNGQQQMQSNQMQNGQQQMQSNQMQNQMQNGQQHMQSNQMQNGQQQMQSNQMQNGQPNQQQQQGNISSSSSMGWNNQSPPSTNNSSNMMMMQNQLGQNQMNQQQQGGGQSQQQQAGRANGSFTGIQQLSAMGGRSQSNSSSQSQQQQQQHRGSFTGVHQIGNMGERNQSVGSHHSGGGQQGGSQQGTPQQGILGQQQGGGQGPQVNQQAAHQQQQAQAQAWFLYQQQQQAQALIPNSIQPYQTTTAPQSQQPPPQNSPPSNPNQQNLNQPQHLTQGQQVSSIQHQQQQQRMQLQQLAMLQNQEQKRRLSTSQQQLLAKQQARRNSHSQKLQSQNSQMNQIMQNNNNSNNTTMGNNMGFQVQAVQTMNNQQQNNYGQGHQIMSPHSQHSVGGGSSRPSSTQPGAIRRQSATGTPMSQPMQRPPSAHSRPPSVQPLHPLSTLTRSSSSQPPQSSLVYPNYQSPGLQQQALGPGNPMSFNFYNPMSTLSKNTGDQSNMNAQANALQKASSFSSPNQPCSSVSLQNAAAQMTHTNNDNVLTPNIAALLHQSLASAQAPIAAATKPDRCSKESSVNHGASASNQAKYKLKAQQTMTSISALSGGTSTTTGTSTSNTVGAVHHQYHPNHNSALSNEDVLQLANACPVEQKIVWVARQLLSSAGTNGFTRATSTVQRLKRQRARAKHKSEERGSTEKDDTIDQEALKAETFNVRLAQRMATELKQGLQFTNLMIDVLRSIIGEIDPLNPLLEVQPPLVADPMDPSSWTSPLAYLPVVDSMSSISTIPFTNSTSMKKLLEGVSFSSASGGSSNASKGSYNGGQNHSPTPRNPLSASDARASGMGQNDEAETVADGNPNGSTLRKLRKGGGHAAETDPALIEMVSNDDNKKLTKKELSYRLFEATRFRSLDAGDYVCAKMASHDLWILARVVQQWNAVNIPHRQMMDLSEAKRNALFKEKVYIQDNDDYNGDTRNARAVDRQHVLPLPKTFTEASEWGARSRKGCRVYAMYPHTTALYCASVVDNHTYCRNQDDIIVVEFDGDEDEFGNIPHRHIPARFVTMMPRESSSYKRKRKSITAVGGEFKRRPSSSSKPVVQRHDTIDQMLLEMYGDSAANALDKMDNDLLGGGFNMTPPLTPGVNEATVKSQTSDNNSHGKTPHS</sequence>
<evidence type="ECO:0000256" key="4">
    <source>
        <dbReference type="ARBA" id="ARBA00023242"/>
    </source>
</evidence>
<name>B5YLR1_THAPS</name>
<dbReference type="HOGENOM" id="CLU_254468_0_0_1"/>
<keyword evidence="6" id="KW-0472">Membrane</keyword>
<feature type="compositionally biased region" description="Polar residues" evidence="5">
    <location>
        <begin position="1382"/>
        <end position="1399"/>
    </location>
</feature>
<dbReference type="GO" id="GO:0005634">
    <property type="term" value="C:nucleus"/>
    <property type="evidence" value="ECO:0007669"/>
    <property type="project" value="UniProtKB-SubCell"/>
</dbReference>
<feature type="compositionally biased region" description="Basic residues" evidence="5">
    <location>
        <begin position="917"/>
        <end position="927"/>
    </location>
</feature>
<feature type="region of interest" description="Disordered" evidence="5">
    <location>
        <begin position="1372"/>
        <end position="1399"/>
    </location>
</feature>
<dbReference type="PROSITE" id="PS51518">
    <property type="entry name" value="SGF29_C"/>
    <property type="match status" value="1"/>
</dbReference>
<comment type="subcellular location">
    <subcellularLocation>
        <location evidence="1">Nucleus</location>
    </subcellularLocation>
</comment>
<feature type="compositionally biased region" description="Basic and acidic residues" evidence="5">
    <location>
        <begin position="928"/>
        <end position="939"/>
    </location>
</feature>
<feature type="compositionally biased region" description="Polar residues" evidence="5">
    <location>
        <begin position="629"/>
        <end position="665"/>
    </location>
</feature>
<dbReference type="Gene3D" id="2.30.30.140">
    <property type="match status" value="1"/>
</dbReference>
<feature type="compositionally biased region" description="Polar residues" evidence="5">
    <location>
        <begin position="367"/>
        <end position="376"/>
    </location>
</feature>
<dbReference type="InterPro" id="IPR047287">
    <property type="entry name" value="Tudor_SGF29_rpt2"/>
</dbReference>
<feature type="compositionally biased region" description="Low complexity" evidence="5">
    <location>
        <begin position="680"/>
        <end position="700"/>
    </location>
</feature>
<dbReference type="OMA" id="CAKMASH"/>
<dbReference type="GO" id="GO:0000124">
    <property type="term" value="C:SAGA complex"/>
    <property type="evidence" value="ECO:0000318"/>
    <property type="project" value="GO_Central"/>
</dbReference>
<reference evidence="8 9" key="2">
    <citation type="journal article" date="2008" name="Nature">
        <title>The Phaeodactylum genome reveals the evolutionary history of diatom genomes.</title>
        <authorList>
            <person name="Bowler C."/>
            <person name="Allen A.E."/>
            <person name="Badger J.H."/>
            <person name="Grimwood J."/>
            <person name="Jabbari K."/>
            <person name="Kuo A."/>
            <person name="Maheswari U."/>
            <person name="Martens C."/>
            <person name="Maumus F."/>
            <person name="Otillar R.P."/>
            <person name="Rayko E."/>
            <person name="Salamov A."/>
            <person name="Vandepoele K."/>
            <person name="Beszteri B."/>
            <person name="Gruber A."/>
            <person name="Heijde M."/>
            <person name="Katinka M."/>
            <person name="Mock T."/>
            <person name="Valentin K."/>
            <person name="Verret F."/>
            <person name="Berges J.A."/>
            <person name="Brownlee C."/>
            <person name="Cadoret J.P."/>
            <person name="Chiovitti A."/>
            <person name="Choi C.J."/>
            <person name="Coesel S."/>
            <person name="De Martino A."/>
            <person name="Detter J.C."/>
            <person name="Durkin C."/>
            <person name="Falciatore A."/>
            <person name="Fournet J."/>
            <person name="Haruta M."/>
            <person name="Huysman M.J."/>
            <person name="Jenkins B.D."/>
            <person name="Jiroutova K."/>
            <person name="Jorgensen R.E."/>
            <person name="Joubert Y."/>
            <person name="Kaplan A."/>
            <person name="Kroger N."/>
            <person name="Kroth P.G."/>
            <person name="La Roche J."/>
            <person name="Lindquist E."/>
            <person name="Lommer M."/>
            <person name="Martin-Jezequel V."/>
            <person name="Lopez P.J."/>
            <person name="Lucas S."/>
            <person name="Mangogna M."/>
            <person name="McGinnis K."/>
            <person name="Medlin L.K."/>
            <person name="Montsant A."/>
            <person name="Oudot-Le Secq M.P."/>
            <person name="Napoli C."/>
            <person name="Obornik M."/>
            <person name="Parker M.S."/>
            <person name="Petit J.L."/>
            <person name="Porcel B.M."/>
            <person name="Poulsen N."/>
            <person name="Robison M."/>
            <person name="Rychlewski L."/>
            <person name="Rynearson T.A."/>
            <person name="Schmutz J."/>
            <person name="Shapiro H."/>
            <person name="Siaut M."/>
            <person name="Stanley M."/>
            <person name="Sussman M.R."/>
            <person name="Taylor A.R."/>
            <person name="Vardi A."/>
            <person name="von Dassow P."/>
            <person name="Vyverman W."/>
            <person name="Willis A."/>
            <person name="Wyrwicz L.S."/>
            <person name="Rokhsar D.S."/>
            <person name="Weissenbach J."/>
            <person name="Armbrust E.V."/>
            <person name="Green B.R."/>
            <person name="Van de Peer Y."/>
            <person name="Grigoriev I.V."/>
        </authorList>
    </citation>
    <scope>NUCLEOTIDE SEQUENCE [LARGE SCALE GENOMIC DNA]</scope>
    <source>
        <strain evidence="8 9">CCMP1335</strain>
    </source>
</reference>
<dbReference type="Proteomes" id="UP000001449">
    <property type="component" value="Chromosome 18"/>
</dbReference>
<feature type="compositionally biased region" description="Low complexity" evidence="5">
    <location>
        <begin position="232"/>
        <end position="361"/>
    </location>
</feature>
<evidence type="ECO:0000256" key="1">
    <source>
        <dbReference type="ARBA" id="ARBA00004123"/>
    </source>
</evidence>
<evidence type="ECO:0000256" key="6">
    <source>
        <dbReference type="SAM" id="Phobius"/>
    </source>
</evidence>
<proteinExistence type="predicted"/>
<keyword evidence="2" id="KW-0805">Transcription regulation</keyword>
<dbReference type="eggNOG" id="ENOG502SISF">
    <property type="taxonomic scope" value="Eukaryota"/>
</dbReference>
<dbReference type="CDD" id="cd20394">
    <property type="entry name" value="Tudor_SGF29_rpt2"/>
    <property type="match status" value="1"/>
</dbReference>
<keyword evidence="6" id="KW-0812">Transmembrane</keyword>
<feature type="region of interest" description="Disordered" evidence="5">
    <location>
        <begin position="1045"/>
        <end position="1117"/>
    </location>
</feature>
<dbReference type="PANTHER" id="PTHR21539:SF0">
    <property type="entry name" value="SAGA-ASSOCIATED FACTOR 29"/>
    <property type="match status" value="1"/>
</dbReference>
<evidence type="ECO:0000259" key="7">
    <source>
        <dbReference type="PROSITE" id="PS51518"/>
    </source>
</evidence>
<protein>
    <recommendedName>
        <fullName evidence="7">SGF29 C-terminal domain-containing protein</fullName>
    </recommendedName>
</protein>
<feature type="region of interest" description="Disordered" evidence="5">
    <location>
        <begin position="43"/>
        <end position="115"/>
    </location>
</feature>
<feature type="non-terminal residue" evidence="8">
    <location>
        <position position="1"/>
    </location>
</feature>
<dbReference type="EMBL" id="CP001159">
    <property type="protein sequence ID" value="ACI64277.1"/>
    <property type="molecule type" value="Genomic_DNA"/>
</dbReference>
<organism evidence="8 9">
    <name type="scientific">Thalassiosira pseudonana</name>
    <name type="common">Marine diatom</name>
    <name type="synonym">Cyclotella nana</name>
    <dbReference type="NCBI Taxonomy" id="35128"/>
    <lineage>
        <taxon>Eukaryota</taxon>
        <taxon>Sar</taxon>
        <taxon>Stramenopiles</taxon>
        <taxon>Ochrophyta</taxon>
        <taxon>Bacillariophyta</taxon>
        <taxon>Coscinodiscophyceae</taxon>
        <taxon>Thalassiosirophycidae</taxon>
        <taxon>Thalassiosirales</taxon>
        <taxon>Thalassiosiraceae</taxon>
        <taxon>Thalassiosira</taxon>
    </lineage>
</organism>
<feature type="compositionally biased region" description="Low complexity" evidence="5">
    <location>
        <begin position="578"/>
        <end position="601"/>
    </location>
</feature>
<feature type="compositionally biased region" description="Low complexity" evidence="5">
    <location>
        <begin position="509"/>
        <end position="534"/>
    </location>
</feature>
<keyword evidence="4" id="KW-0539">Nucleus</keyword>
<dbReference type="KEGG" id="tps:THAPS_25356"/>
<feature type="compositionally biased region" description="Low complexity" evidence="5">
    <location>
        <begin position="84"/>
        <end position="93"/>
    </location>
</feature>
<feature type="region of interest" description="Disordered" evidence="5">
    <location>
        <begin position="210"/>
        <end position="458"/>
    </location>
</feature>
<feature type="region of interest" description="Disordered" evidence="5">
    <location>
        <begin position="619"/>
        <end position="711"/>
    </location>
</feature>
<dbReference type="RefSeq" id="XP_002295560.1">
    <property type="nucleotide sequence ID" value="XM_002295524.1"/>
</dbReference>
<feature type="compositionally biased region" description="Low complexity" evidence="5">
    <location>
        <begin position="382"/>
        <end position="396"/>
    </location>
</feature>
<dbReference type="PaxDb" id="35128-Thaps25356"/>
<dbReference type="PANTHER" id="PTHR21539">
    <property type="entry name" value="SAGA-ASSOCIATED FACTOR 29"/>
    <property type="match status" value="1"/>
</dbReference>
<feature type="compositionally biased region" description="Gly residues" evidence="5">
    <location>
        <begin position="210"/>
        <end position="224"/>
    </location>
</feature>
<feature type="compositionally biased region" description="Pro residues" evidence="5">
    <location>
        <begin position="497"/>
        <end position="508"/>
    </location>
</feature>
<evidence type="ECO:0000256" key="3">
    <source>
        <dbReference type="ARBA" id="ARBA00023163"/>
    </source>
</evidence>
<evidence type="ECO:0000256" key="5">
    <source>
        <dbReference type="SAM" id="MobiDB-lite"/>
    </source>
</evidence>
<dbReference type="STRING" id="35128.B5YLR1"/>
<keyword evidence="9" id="KW-1185">Reference proteome</keyword>
<feature type="transmembrane region" description="Helical" evidence="6">
    <location>
        <begin position="21"/>
        <end position="39"/>
    </location>
</feature>
<feature type="region of interest" description="Disordered" evidence="5">
    <location>
        <begin position="488"/>
        <end position="534"/>
    </location>
</feature>
<evidence type="ECO:0000313" key="9">
    <source>
        <dbReference type="Proteomes" id="UP000001449"/>
    </source>
</evidence>
<feature type="compositionally biased region" description="Polar residues" evidence="5">
    <location>
        <begin position="1062"/>
        <end position="1073"/>
    </location>
</feature>
<feature type="compositionally biased region" description="Polar residues" evidence="5">
    <location>
        <begin position="101"/>
        <end position="115"/>
    </location>
</feature>
<feature type="compositionally biased region" description="Low complexity" evidence="5">
    <location>
        <begin position="64"/>
        <end position="77"/>
    </location>
</feature>
<reference evidence="8 9" key="1">
    <citation type="journal article" date="2004" name="Science">
        <title>The genome of the diatom Thalassiosira pseudonana: ecology, evolution, and metabolism.</title>
        <authorList>
            <person name="Armbrust E.V."/>
            <person name="Berges J.A."/>
            <person name="Bowler C."/>
            <person name="Green B.R."/>
            <person name="Martinez D."/>
            <person name="Putnam N.H."/>
            <person name="Zhou S."/>
            <person name="Allen A.E."/>
            <person name="Apt K.E."/>
            <person name="Bechner M."/>
            <person name="Brzezinski M.A."/>
            <person name="Chaal B.K."/>
            <person name="Chiovitti A."/>
            <person name="Davis A.K."/>
            <person name="Demarest M.S."/>
            <person name="Detter J.C."/>
            <person name="Glavina T."/>
            <person name="Goodstein D."/>
            <person name="Hadi M.Z."/>
            <person name="Hellsten U."/>
            <person name="Hildebrand M."/>
            <person name="Jenkins B.D."/>
            <person name="Jurka J."/>
            <person name="Kapitonov V.V."/>
            <person name="Kroger N."/>
            <person name="Lau W.W."/>
            <person name="Lane T.W."/>
            <person name="Larimer F.W."/>
            <person name="Lippmeier J.C."/>
            <person name="Lucas S."/>
            <person name="Medina M."/>
            <person name="Montsant A."/>
            <person name="Obornik M."/>
            <person name="Parker M.S."/>
            <person name="Palenik B."/>
            <person name="Pazour G.J."/>
            <person name="Richardson P.M."/>
            <person name="Rynearson T.A."/>
            <person name="Saito M.A."/>
            <person name="Schwartz D.C."/>
            <person name="Thamatrakoln K."/>
            <person name="Valentin K."/>
            <person name="Vardi A."/>
            <person name="Wilkerson F.P."/>
            <person name="Rokhsar D.S."/>
        </authorList>
    </citation>
    <scope>NUCLEOTIDE SEQUENCE [LARGE SCALE GENOMIC DNA]</scope>
    <source>
        <strain evidence="8 9">CCMP1335</strain>
    </source>
</reference>